<dbReference type="Pfam" id="PF01150">
    <property type="entry name" value="GDA1_CD39"/>
    <property type="match status" value="1"/>
</dbReference>
<dbReference type="AlphaFoldDB" id="A0A061SHQ5"/>
<evidence type="ECO:0000313" key="7">
    <source>
        <dbReference type="EMBL" id="JAC83813.1"/>
    </source>
</evidence>
<accession>A0A061SHQ5</accession>
<dbReference type="InterPro" id="IPR000407">
    <property type="entry name" value="GDA1_CD39_NTPase"/>
</dbReference>
<dbReference type="GO" id="GO:0009134">
    <property type="term" value="P:nucleoside diphosphate catabolic process"/>
    <property type="evidence" value="ECO:0007669"/>
    <property type="project" value="TreeGrafter"/>
</dbReference>
<evidence type="ECO:0000256" key="2">
    <source>
        <dbReference type="ARBA" id="ARBA00022801"/>
    </source>
</evidence>
<evidence type="ECO:0000256" key="5">
    <source>
        <dbReference type="SAM" id="MobiDB-lite"/>
    </source>
</evidence>
<feature type="chain" id="PRO_5001610385" evidence="6">
    <location>
        <begin position="22"/>
        <end position="534"/>
    </location>
</feature>
<organism evidence="7">
    <name type="scientific">Tetraselmis sp. GSL018</name>
    <dbReference type="NCBI Taxonomy" id="582737"/>
    <lineage>
        <taxon>Eukaryota</taxon>
        <taxon>Viridiplantae</taxon>
        <taxon>Chlorophyta</taxon>
        <taxon>core chlorophytes</taxon>
        <taxon>Chlorodendrophyceae</taxon>
        <taxon>Chlorodendrales</taxon>
        <taxon>Chlorodendraceae</taxon>
        <taxon>Tetraselmis</taxon>
    </lineage>
</organism>
<dbReference type="PROSITE" id="PS51257">
    <property type="entry name" value="PROKAR_LIPOPROTEIN"/>
    <property type="match status" value="1"/>
</dbReference>
<evidence type="ECO:0000256" key="1">
    <source>
        <dbReference type="ARBA" id="ARBA00009283"/>
    </source>
</evidence>
<name>A0A061SHQ5_9CHLO</name>
<keyword evidence="4" id="KW-0067">ATP-binding</keyword>
<dbReference type="GO" id="GO:0005524">
    <property type="term" value="F:ATP binding"/>
    <property type="evidence" value="ECO:0007669"/>
    <property type="project" value="UniProtKB-KW"/>
</dbReference>
<feature type="binding site" evidence="4">
    <location>
        <begin position="247"/>
        <end position="251"/>
    </location>
    <ligand>
        <name>ATP</name>
        <dbReference type="ChEBI" id="CHEBI:30616"/>
    </ligand>
</feature>
<feature type="active site" description="Proton acceptor" evidence="3">
    <location>
        <position position="187"/>
    </location>
</feature>
<dbReference type="GO" id="GO:0017110">
    <property type="term" value="F:nucleoside diphosphate phosphatase activity"/>
    <property type="evidence" value="ECO:0007669"/>
    <property type="project" value="TreeGrafter"/>
</dbReference>
<feature type="signal peptide" evidence="6">
    <location>
        <begin position="1"/>
        <end position="21"/>
    </location>
</feature>
<evidence type="ECO:0000256" key="3">
    <source>
        <dbReference type="PIRSR" id="PIRSR600407-1"/>
    </source>
</evidence>
<dbReference type="CDD" id="cd24003">
    <property type="entry name" value="ASKHA_NBD_GDA1_CD39_NTPase"/>
    <property type="match status" value="1"/>
</dbReference>
<protein>
    <submittedName>
        <fullName evidence="7">Nucleoside diphosphatase</fullName>
    </submittedName>
</protein>
<dbReference type="EMBL" id="GBEZ01001135">
    <property type="protein sequence ID" value="JAC83813.1"/>
    <property type="molecule type" value="Transcribed_RNA"/>
</dbReference>
<sequence length="534" mass="58843">MRTGLCRVLTTLFGLLSVASCVRNLDESAATDILIDKQGYNGNQDPQKAYGILLDAGSGSTKPTVWHWDPCYDRVPKLKLVEKQARLPPLASFARTEGGKPEEAGRALEPALLRAKAIIPEELWKHTPIFLTATAGMRLIPEKDRADILRVVNVWLADPSNHPFLYGTSPPFSDGEFWSQTISGEDEGAYGFLDVNFLLGKLVGQDKSEYIVRCESNSTRDGIDCSDPALSLGSKSMGAIGWIDTGGASLQVSFAPQESSILGNVYPVSPIQFTHITNSTGSRYASTMLYTHSWNGLGQREARKRMQRGISRAADIGKKAERFAGGTMFSDPCLLRGQRQDMTFETEAGRPPRNVTFVGGSDFYMCQWFVDDFVLNLREECLLSPCGAAGVYVPEPGSITFMGFRKMLELARPLGLAKKHGSWAPSYEELMETVHRVCRMSGEEAHQAGIPDEWETDSGPCFKGVLIMRFLQTIGSPRIVFADRIHAHKFTYARGAMLSFIVEQDRRSHRSRPKGWPQCLSAVATSGSPAPEAE</sequence>
<keyword evidence="2" id="KW-0378">Hydrolase</keyword>
<dbReference type="Gene3D" id="3.30.420.40">
    <property type="match status" value="1"/>
</dbReference>
<reference evidence="7" key="1">
    <citation type="submission" date="2014-05" db="EMBL/GenBank/DDBJ databases">
        <title>The transcriptome of the halophilic microalga Tetraselmis sp. GSL018 isolated from the Great Salt Lake, Utah.</title>
        <authorList>
            <person name="Jinkerson R.E."/>
            <person name="D'Adamo S."/>
            <person name="Posewitz M.C."/>
        </authorList>
    </citation>
    <scope>NUCLEOTIDE SEQUENCE</scope>
    <source>
        <strain evidence="7">GSL018</strain>
    </source>
</reference>
<evidence type="ECO:0000256" key="6">
    <source>
        <dbReference type="SAM" id="SignalP"/>
    </source>
</evidence>
<evidence type="ECO:0000256" key="4">
    <source>
        <dbReference type="PIRSR" id="PIRSR600407-2"/>
    </source>
</evidence>
<dbReference type="Gene3D" id="3.30.420.150">
    <property type="entry name" value="Exopolyphosphatase. Domain 2"/>
    <property type="match status" value="1"/>
</dbReference>
<comment type="similarity">
    <text evidence="1">Belongs to the GDA1/CD39 NTPase family.</text>
</comment>
<keyword evidence="6" id="KW-0732">Signal</keyword>
<dbReference type="GO" id="GO:0016020">
    <property type="term" value="C:membrane"/>
    <property type="evidence" value="ECO:0007669"/>
    <property type="project" value="TreeGrafter"/>
</dbReference>
<proteinExistence type="inferred from homology"/>
<feature type="region of interest" description="Disordered" evidence="5">
    <location>
        <begin position="510"/>
        <end position="534"/>
    </location>
</feature>
<dbReference type="PANTHER" id="PTHR11782">
    <property type="entry name" value="ADENOSINE/GUANOSINE DIPHOSPHATASE"/>
    <property type="match status" value="1"/>
</dbReference>
<keyword evidence="4" id="KW-0547">Nucleotide-binding</keyword>
<dbReference type="PANTHER" id="PTHR11782:SF83">
    <property type="entry name" value="GUANOSINE-DIPHOSPHATASE"/>
    <property type="match status" value="1"/>
</dbReference>
<gene>
    <name evidence="7" type="ORF">TSPGSL018_2439</name>
</gene>